<dbReference type="Proteomes" id="UP000004245">
    <property type="component" value="Unassembled WGS sequence"/>
</dbReference>
<dbReference type="InterPro" id="IPR013324">
    <property type="entry name" value="RNA_pol_sigma_r3/r4-like"/>
</dbReference>
<dbReference type="OrthoDB" id="9809557at2"/>
<evidence type="ECO:0000256" key="2">
    <source>
        <dbReference type="ARBA" id="ARBA00023082"/>
    </source>
</evidence>
<dbReference type="InterPro" id="IPR000943">
    <property type="entry name" value="RNA_pol_sigma70"/>
</dbReference>
<dbReference type="PRINTS" id="PR00046">
    <property type="entry name" value="SIGMA70FCT"/>
</dbReference>
<dbReference type="GO" id="GO:0003677">
    <property type="term" value="F:DNA binding"/>
    <property type="evidence" value="ECO:0007669"/>
    <property type="project" value="UniProtKB-KW"/>
</dbReference>
<dbReference type="Pfam" id="PF04545">
    <property type="entry name" value="Sigma70_r4"/>
    <property type="match status" value="1"/>
</dbReference>
<dbReference type="InterPro" id="IPR007627">
    <property type="entry name" value="RNA_pol_sigma70_r2"/>
</dbReference>
<dbReference type="PANTHER" id="PTHR30603:SF59">
    <property type="entry name" value="RNA POLYMERASE PRINCIPAL SIGMA FACTOR HRDA"/>
    <property type="match status" value="1"/>
</dbReference>
<dbReference type="HOGENOM" id="CLU_014793_3_5_11"/>
<reference evidence="7" key="1">
    <citation type="submission" date="2011-01" db="EMBL/GenBank/DDBJ databases">
        <authorList>
            <person name="Muzny D."/>
            <person name="Qin X."/>
            <person name="Buhay C."/>
            <person name="Dugan-Rocha S."/>
            <person name="Ding Y."/>
            <person name="Chen G."/>
            <person name="Hawes A."/>
            <person name="Holder M."/>
            <person name="Jhangiani S."/>
            <person name="Johnson A."/>
            <person name="Khan Z."/>
            <person name="Li Z."/>
            <person name="Liu W."/>
            <person name="Liu X."/>
            <person name="Perez L."/>
            <person name="Shen H."/>
            <person name="Wang Q."/>
            <person name="Watt J."/>
            <person name="Xi L."/>
            <person name="Xin Y."/>
            <person name="Zhou J."/>
            <person name="Deng J."/>
            <person name="Jiang H."/>
            <person name="Liu Y."/>
            <person name="Qu J."/>
            <person name="Song X.-Z."/>
            <person name="Zhang L."/>
            <person name="Villasana D."/>
            <person name="Johnson A."/>
            <person name="Liu J."/>
            <person name="Liyanage D."/>
            <person name="Lorensuhewa L."/>
            <person name="Robinson T."/>
            <person name="Song A."/>
            <person name="Song B.-B."/>
            <person name="Dinh H."/>
            <person name="Thornton R."/>
            <person name="Coyle M."/>
            <person name="Francisco L."/>
            <person name="Jackson L."/>
            <person name="Javaid M."/>
            <person name="Korchina V."/>
            <person name="Kovar C."/>
            <person name="Mata R."/>
            <person name="Mathew T."/>
            <person name="Ngo R."/>
            <person name="Nguyen L."/>
            <person name="Nguyen N."/>
            <person name="Okwuonu G."/>
            <person name="Ongeri F."/>
            <person name="Pham C."/>
            <person name="Simmons D."/>
            <person name="Wilczek-Boney K."/>
            <person name="Hale W."/>
            <person name="Jakkamsetti A."/>
            <person name="Pham P."/>
            <person name="Ruth R."/>
            <person name="San Lucas F."/>
            <person name="Warren J."/>
            <person name="Zhang J."/>
            <person name="Zhao Z."/>
            <person name="Zhou C."/>
            <person name="Zhu D."/>
            <person name="Lee S."/>
            <person name="Bess C."/>
            <person name="Blankenburg K."/>
            <person name="Forbes L."/>
            <person name="Fu Q."/>
            <person name="Gubbala S."/>
            <person name="Hirani K."/>
            <person name="Jayaseelan J.C."/>
            <person name="Lara F."/>
            <person name="Munidasa M."/>
            <person name="Palculict T."/>
            <person name="Patil S."/>
            <person name="Pu L.-L."/>
            <person name="Saada N."/>
            <person name="Tang L."/>
            <person name="Weissenberger G."/>
            <person name="Zhu Y."/>
            <person name="Hemphill L."/>
            <person name="Shang Y."/>
            <person name="Youmans B."/>
            <person name="Ayvaz T."/>
            <person name="Ross M."/>
            <person name="Santibanez J."/>
            <person name="Aqrawi P."/>
            <person name="Gross S."/>
            <person name="Joshi V."/>
            <person name="Fowler G."/>
            <person name="Nazareth L."/>
            <person name="Reid J."/>
            <person name="Worley K."/>
            <person name="Petrosino J."/>
            <person name="Highlander S."/>
            <person name="Gibbs R."/>
        </authorList>
    </citation>
    <scope>NUCLEOTIDE SEQUENCE [LARGE SCALE GENOMIC DNA]</scope>
    <source>
        <strain evidence="7">ATCC 33707</strain>
    </source>
</reference>
<dbReference type="Pfam" id="PF04542">
    <property type="entry name" value="Sigma70_r2"/>
    <property type="match status" value="1"/>
</dbReference>
<dbReference type="EMBL" id="ADNW02000006">
    <property type="protein sequence ID" value="EGD25325.1"/>
    <property type="molecule type" value="Genomic_DNA"/>
</dbReference>
<keyword evidence="8" id="KW-1185">Reference proteome</keyword>
<name>E9SXP1_RHOHA</name>
<dbReference type="Gene3D" id="1.10.601.10">
    <property type="entry name" value="RNA Polymerase Primary Sigma Factor"/>
    <property type="match status" value="1"/>
</dbReference>
<keyword evidence="1" id="KW-0805">Transcription regulation</keyword>
<organism evidence="7 8">
    <name type="scientific">Prescottella equi ATCC 33707</name>
    <dbReference type="NCBI Taxonomy" id="525370"/>
    <lineage>
        <taxon>Bacteria</taxon>
        <taxon>Bacillati</taxon>
        <taxon>Actinomycetota</taxon>
        <taxon>Actinomycetes</taxon>
        <taxon>Mycobacteriales</taxon>
        <taxon>Nocardiaceae</taxon>
        <taxon>Prescottella</taxon>
    </lineage>
</organism>
<dbReference type="SUPFAM" id="SSF88946">
    <property type="entry name" value="Sigma2 domain of RNA polymerase sigma factors"/>
    <property type="match status" value="1"/>
</dbReference>
<comment type="caution">
    <text evidence="7">The sequence shown here is derived from an EMBL/GenBank/DDBJ whole genome shotgun (WGS) entry which is preliminary data.</text>
</comment>
<dbReference type="Pfam" id="PF00140">
    <property type="entry name" value="Sigma70_r1_2"/>
    <property type="match status" value="1"/>
</dbReference>
<evidence type="ECO:0000313" key="7">
    <source>
        <dbReference type="EMBL" id="EGD25325.1"/>
    </source>
</evidence>
<dbReference type="InterPro" id="IPR036388">
    <property type="entry name" value="WH-like_DNA-bd_sf"/>
</dbReference>
<keyword evidence="4" id="KW-0804">Transcription</keyword>
<proteinExistence type="predicted"/>
<dbReference type="InterPro" id="IPR013325">
    <property type="entry name" value="RNA_pol_sigma_r2"/>
</dbReference>
<dbReference type="NCBIfam" id="TIGR02937">
    <property type="entry name" value="sigma70-ECF"/>
    <property type="match status" value="1"/>
</dbReference>
<dbReference type="AlphaFoldDB" id="E9SXP1"/>
<accession>E9SXP1</accession>
<dbReference type="InterPro" id="IPR007630">
    <property type="entry name" value="RNA_pol_sigma70_r4"/>
</dbReference>
<evidence type="ECO:0000256" key="3">
    <source>
        <dbReference type="ARBA" id="ARBA00023125"/>
    </source>
</evidence>
<keyword evidence="3" id="KW-0238">DNA-binding</keyword>
<dbReference type="SUPFAM" id="SSF88659">
    <property type="entry name" value="Sigma3 and sigma4 domains of RNA polymerase sigma factors"/>
    <property type="match status" value="2"/>
</dbReference>
<dbReference type="InterPro" id="IPR050239">
    <property type="entry name" value="Sigma-70_RNA_pol_init_factors"/>
</dbReference>
<dbReference type="GO" id="GO:0006352">
    <property type="term" value="P:DNA-templated transcription initiation"/>
    <property type="evidence" value="ECO:0007669"/>
    <property type="project" value="InterPro"/>
</dbReference>
<dbReference type="PROSITE" id="PS00716">
    <property type="entry name" value="SIGMA70_2"/>
    <property type="match status" value="1"/>
</dbReference>
<evidence type="ECO:0000256" key="5">
    <source>
        <dbReference type="ARBA" id="ARBA00070581"/>
    </source>
</evidence>
<sequence length="448" mass="50172">MFKRFVGDDGQLILHDGYIWVTRENLSPSSGFSHPTEPRRAPLHAIELLTVFRGSRSRPACVHVMARGDNARLGCTHAACNGPGGVRFGGGTSAPILDALVASFTDLGIEVREARHEVMPTRPPRPAVMLRERSSPARTSGNESAAADGLQWYLKRIRRVDLLTADEEVELSRSIEAGLYASHLLEAYPSRTTRPAPAERRDLRQIVQDGRSARTRMIEANLRLVVSTAQNYEGRGLDMLDLVQEGNTGLIRAVEKFDYRLGNKFSTYATWWIRQAITRGIADKSRTIRLPVHVVEDLSRMTTVRVEGEIELGRALTDAEVAQRADLTLEKVRELDDCDRTVLSIEALTDSDDGAGLDIEDDCAHDPYEALHRADVRERIDIVLETLTEREAGVMKLRHGLVDGVPRTLEEIGKVYKVTRERIRQIEAKTLQLLREPSRADELRPFDS</sequence>
<keyword evidence="2" id="KW-0731">Sigma factor</keyword>
<feature type="domain" description="RNA polymerase sigma-70" evidence="6">
    <location>
        <begin position="408"/>
        <end position="434"/>
    </location>
</feature>
<gene>
    <name evidence="7" type="ORF">HMPREF0724_11106</name>
</gene>
<dbReference type="CDD" id="cd06171">
    <property type="entry name" value="Sigma70_r4"/>
    <property type="match status" value="1"/>
</dbReference>
<dbReference type="InterPro" id="IPR014284">
    <property type="entry name" value="RNA_pol_sigma-70_dom"/>
</dbReference>
<dbReference type="Gene3D" id="1.10.10.10">
    <property type="entry name" value="Winged helix-like DNA-binding domain superfamily/Winged helix DNA-binding domain"/>
    <property type="match status" value="2"/>
</dbReference>
<dbReference type="InterPro" id="IPR009042">
    <property type="entry name" value="RNA_pol_sigma70_r1_2"/>
</dbReference>
<dbReference type="STRING" id="43767.A6I91_19005"/>
<evidence type="ECO:0000256" key="4">
    <source>
        <dbReference type="ARBA" id="ARBA00023163"/>
    </source>
</evidence>
<evidence type="ECO:0000256" key="1">
    <source>
        <dbReference type="ARBA" id="ARBA00023015"/>
    </source>
</evidence>
<protein>
    <recommendedName>
        <fullName evidence="5">RNA polymerase sigma factor SigB</fullName>
    </recommendedName>
</protein>
<evidence type="ECO:0000259" key="6">
    <source>
        <dbReference type="PROSITE" id="PS00716"/>
    </source>
</evidence>
<dbReference type="GO" id="GO:0016987">
    <property type="term" value="F:sigma factor activity"/>
    <property type="evidence" value="ECO:0007669"/>
    <property type="project" value="UniProtKB-KW"/>
</dbReference>
<dbReference type="FunFam" id="1.10.601.10:FF:000001">
    <property type="entry name" value="RNA polymerase sigma factor SigA"/>
    <property type="match status" value="1"/>
</dbReference>
<evidence type="ECO:0000313" key="8">
    <source>
        <dbReference type="Proteomes" id="UP000004245"/>
    </source>
</evidence>
<dbReference type="PANTHER" id="PTHR30603">
    <property type="entry name" value="RNA POLYMERASE SIGMA FACTOR RPO"/>
    <property type="match status" value="1"/>
</dbReference>